<protein>
    <submittedName>
        <fullName evidence="6">Zinc transport system substrate-binding protein</fullName>
    </submittedName>
</protein>
<comment type="similarity">
    <text evidence="1 4">Belongs to the bacterial solute-binding protein 9 family.</text>
</comment>
<evidence type="ECO:0000256" key="4">
    <source>
        <dbReference type="RuleBase" id="RU003512"/>
    </source>
</evidence>
<dbReference type="RefSeq" id="WP_098454445.1">
    <property type="nucleotide sequence ID" value="NZ_PDJG01000001.1"/>
</dbReference>
<dbReference type="OrthoDB" id="9810636at2"/>
<dbReference type="AlphaFoldDB" id="A0A2A9E3I1"/>
<dbReference type="GO" id="GO:0030001">
    <property type="term" value="P:metal ion transport"/>
    <property type="evidence" value="ECO:0007669"/>
    <property type="project" value="InterPro"/>
</dbReference>
<comment type="caution">
    <text evidence="6">The sequence shown here is derived from an EMBL/GenBank/DDBJ whole genome shotgun (WGS) entry which is preliminary data.</text>
</comment>
<reference evidence="6 7" key="1">
    <citation type="submission" date="2017-10" db="EMBL/GenBank/DDBJ databases">
        <title>Sequencing the genomes of 1000 actinobacteria strains.</title>
        <authorList>
            <person name="Klenk H.-P."/>
        </authorList>
    </citation>
    <scope>NUCLEOTIDE SEQUENCE [LARGE SCALE GENOMIC DNA]</scope>
    <source>
        <strain evidence="6 7">DSM 18966</strain>
    </source>
</reference>
<dbReference type="Proteomes" id="UP000225548">
    <property type="component" value="Unassembled WGS sequence"/>
</dbReference>
<accession>A0A2A9E3I1</accession>
<keyword evidence="3 5" id="KW-0732">Signal</keyword>
<dbReference type="InterPro" id="IPR006128">
    <property type="entry name" value="Lipoprotein_PsaA-like"/>
</dbReference>
<dbReference type="Pfam" id="PF01297">
    <property type="entry name" value="ZnuA"/>
    <property type="match status" value="1"/>
</dbReference>
<evidence type="ECO:0000313" key="7">
    <source>
        <dbReference type="Proteomes" id="UP000225548"/>
    </source>
</evidence>
<dbReference type="PRINTS" id="PR00690">
    <property type="entry name" value="ADHESNFAMILY"/>
</dbReference>
<feature type="signal peptide" evidence="5">
    <location>
        <begin position="1"/>
        <end position="29"/>
    </location>
</feature>
<evidence type="ECO:0000256" key="1">
    <source>
        <dbReference type="ARBA" id="ARBA00011028"/>
    </source>
</evidence>
<proteinExistence type="inferred from homology"/>
<dbReference type="EMBL" id="PDJG01000001">
    <property type="protein sequence ID" value="PFG33206.1"/>
    <property type="molecule type" value="Genomic_DNA"/>
</dbReference>
<evidence type="ECO:0000256" key="2">
    <source>
        <dbReference type="ARBA" id="ARBA00022448"/>
    </source>
</evidence>
<evidence type="ECO:0000256" key="5">
    <source>
        <dbReference type="SAM" id="SignalP"/>
    </source>
</evidence>
<dbReference type="GO" id="GO:0007155">
    <property type="term" value="P:cell adhesion"/>
    <property type="evidence" value="ECO:0007669"/>
    <property type="project" value="InterPro"/>
</dbReference>
<gene>
    <name evidence="6" type="ORF">ATL42_1066</name>
</gene>
<dbReference type="InterPro" id="IPR050492">
    <property type="entry name" value="Bact_metal-bind_prot9"/>
</dbReference>
<sequence>MHFPSTSRTAQTLSVVCALTLATTLSSCSSDPDPATADDSTVNVLASFYPLQFVSERVGGPDVTVTNLTPPAAEPHDIELSPSAVRSVGEADLVVYLSTFQPATDDAIAAQSPPHVIDAMDAAGLTGDDDSLDPHFWLDPTRLAAVAHEVADTLGEMDPEHAADFESRADALDVELTALDAEYIETLEPCAGATLVTSHEAFGYLADRYGLVQVGISGIDPDAEPSPARLREVREIVERDDVSTLYFEVLVSPKVTQTLADDLGVQTDVLDPLESISDDQDDYLTVMERNLVALKDGLTCS</sequence>
<evidence type="ECO:0000313" key="6">
    <source>
        <dbReference type="EMBL" id="PFG33206.1"/>
    </source>
</evidence>
<organism evidence="6 7">
    <name type="scientific">Sanguibacter antarcticus</name>
    <dbReference type="NCBI Taxonomy" id="372484"/>
    <lineage>
        <taxon>Bacteria</taxon>
        <taxon>Bacillati</taxon>
        <taxon>Actinomycetota</taxon>
        <taxon>Actinomycetes</taxon>
        <taxon>Micrococcales</taxon>
        <taxon>Sanguibacteraceae</taxon>
        <taxon>Sanguibacter</taxon>
    </lineage>
</organism>
<feature type="chain" id="PRO_5039671242" evidence="5">
    <location>
        <begin position="30"/>
        <end position="301"/>
    </location>
</feature>
<dbReference type="PANTHER" id="PTHR42953:SF3">
    <property type="entry name" value="HIGH-AFFINITY ZINC UPTAKE SYSTEM PROTEIN ZNUA"/>
    <property type="match status" value="1"/>
</dbReference>
<dbReference type="InterPro" id="IPR006127">
    <property type="entry name" value="ZnuA-like"/>
</dbReference>
<dbReference type="GO" id="GO:0046872">
    <property type="term" value="F:metal ion binding"/>
    <property type="evidence" value="ECO:0007669"/>
    <property type="project" value="InterPro"/>
</dbReference>
<dbReference type="SUPFAM" id="SSF53807">
    <property type="entry name" value="Helical backbone' metal receptor"/>
    <property type="match status" value="1"/>
</dbReference>
<dbReference type="PANTHER" id="PTHR42953">
    <property type="entry name" value="HIGH-AFFINITY ZINC UPTAKE SYSTEM PROTEIN ZNUA-RELATED"/>
    <property type="match status" value="1"/>
</dbReference>
<keyword evidence="2 4" id="KW-0813">Transport</keyword>
<evidence type="ECO:0000256" key="3">
    <source>
        <dbReference type="ARBA" id="ARBA00022729"/>
    </source>
</evidence>
<keyword evidence="7" id="KW-1185">Reference proteome</keyword>
<name>A0A2A9E3I1_9MICO</name>
<dbReference type="Gene3D" id="3.40.50.1980">
    <property type="entry name" value="Nitrogenase molybdenum iron protein domain"/>
    <property type="match status" value="2"/>
</dbReference>